<reference evidence="2" key="1">
    <citation type="submission" date="2016-11" db="EMBL/GenBank/DDBJ databases">
        <authorList>
            <person name="Varghese N."/>
            <person name="Submissions S."/>
        </authorList>
    </citation>
    <scope>NUCLEOTIDE SEQUENCE [LARGE SCALE GENOMIC DNA]</scope>
    <source>
        <strain evidence="2">DSM 16785</strain>
    </source>
</reference>
<keyword evidence="3" id="KW-1185">Reference proteome</keyword>
<dbReference type="Pfam" id="PF17131">
    <property type="entry name" value="LolA_like"/>
    <property type="match status" value="1"/>
</dbReference>
<dbReference type="OrthoDB" id="9803781at2"/>
<dbReference type="Proteomes" id="UP000184334">
    <property type="component" value="Unassembled WGS sequence"/>
</dbReference>
<dbReference type="STRING" id="1122195.SAMN02745164_00849"/>
<gene>
    <name evidence="2" type="ORF">SAMN02745164_00849</name>
</gene>
<dbReference type="Gene3D" id="2.50.20.10">
    <property type="entry name" value="Lipoprotein localisation LolA/LolB/LppX"/>
    <property type="match status" value="1"/>
</dbReference>
<dbReference type="InterPro" id="IPR033399">
    <property type="entry name" value="TP_0789-like"/>
</dbReference>
<evidence type="ECO:0000313" key="3">
    <source>
        <dbReference type="Proteomes" id="UP000184334"/>
    </source>
</evidence>
<dbReference type="SUPFAM" id="SSF89392">
    <property type="entry name" value="Prokaryotic lipoproteins and lipoprotein localization factors"/>
    <property type="match status" value="1"/>
</dbReference>
<name>A0A1M4V7J8_MARH1</name>
<evidence type="ECO:0000313" key="2">
    <source>
        <dbReference type="EMBL" id="SHE64828.1"/>
    </source>
</evidence>
<accession>A0A1M4V7J8</accession>
<proteinExistence type="predicted"/>
<dbReference type="EMBL" id="FQUI01000010">
    <property type="protein sequence ID" value="SHE64828.1"/>
    <property type="molecule type" value="Genomic_DNA"/>
</dbReference>
<dbReference type="CDD" id="cd16329">
    <property type="entry name" value="LolA_like"/>
    <property type="match status" value="1"/>
</dbReference>
<protein>
    <recommendedName>
        <fullName evidence="1">Uncharacterized protein TP-0789 domain-containing protein</fullName>
    </recommendedName>
</protein>
<dbReference type="InterPro" id="IPR029046">
    <property type="entry name" value="LolA/LolB/LppX"/>
</dbReference>
<comment type="caution">
    <text evidence="2">The sequence shown here is derived from an EMBL/GenBank/DDBJ whole genome shotgun (WGS) entry which is preliminary data.</text>
</comment>
<dbReference type="AlphaFoldDB" id="A0A1M4V7J8"/>
<sequence>MKKQVVILSVVLILLTSLGFAITGQEVLDKVKDAHDNFKTEKSVVIMQLKDGNGNIREREFNMYLMHYGDDSLALVRFNKPSEVKNITLLTLSDDEIYLYMPAYRKTKRISGGAKNGKFVGSDFKYNDISLIYNEQNGDYNSKLIEENNDKYVVEIIPHEKDNDYGKIVMTIKKEHMLFQKIEFYNHENKLIKTMSFRDEQNFDGHILATEIELNNLEENHSTILKIKEVEFDIPITKRFFDRRNISKPVLKYK</sequence>
<organism evidence="2 3">
    <name type="scientific">Marinitoga hydrogenitolerans (strain DSM 16785 / JCM 12826 / AT1271)</name>
    <dbReference type="NCBI Taxonomy" id="1122195"/>
    <lineage>
        <taxon>Bacteria</taxon>
        <taxon>Thermotogati</taxon>
        <taxon>Thermotogota</taxon>
        <taxon>Thermotogae</taxon>
        <taxon>Petrotogales</taxon>
        <taxon>Petrotogaceae</taxon>
        <taxon>Marinitoga</taxon>
    </lineage>
</organism>
<feature type="domain" description="Uncharacterized protein TP-0789" evidence="1">
    <location>
        <begin position="71"/>
        <end position="247"/>
    </location>
</feature>
<evidence type="ECO:0000259" key="1">
    <source>
        <dbReference type="Pfam" id="PF17131"/>
    </source>
</evidence>
<dbReference type="RefSeq" id="WP_072863778.1">
    <property type="nucleotide sequence ID" value="NZ_FQUI01000010.1"/>
</dbReference>